<keyword evidence="2" id="KW-1185">Reference proteome</keyword>
<protein>
    <submittedName>
        <fullName evidence="1">Uncharacterized protein</fullName>
    </submittedName>
</protein>
<evidence type="ECO:0000313" key="2">
    <source>
        <dbReference type="Proteomes" id="UP000305238"/>
    </source>
</evidence>
<evidence type="ECO:0000313" key="1">
    <source>
        <dbReference type="EMBL" id="TMR40476.1"/>
    </source>
</evidence>
<gene>
    <name evidence="1" type="ORF">ETD96_10585</name>
</gene>
<organism evidence="1 2">
    <name type="scientific">Actinomadura geliboluensis</name>
    <dbReference type="NCBI Taxonomy" id="882440"/>
    <lineage>
        <taxon>Bacteria</taxon>
        <taxon>Bacillati</taxon>
        <taxon>Actinomycetota</taxon>
        <taxon>Actinomycetes</taxon>
        <taxon>Streptosporangiales</taxon>
        <taxon>Thermomonosporaceae</taxon>
        <taxon>Actinomadura</taxon>
    </lineage>
</organism>
<reference evidence="1 2" key="1">
    <citation type="submission" date="2019-05" db="EMBL/GenBank/DDBJ databases">
        <title>Draft genome sequence of Actinomadura geliboluensis A8036.</title>
        <authorList>
            <person name="Saricaoglu S."/>
            <person name="Isik K."/>
        </authorList>
    </citation>
    <scope>NUCLEOTIDE SEQUENCE [LARGE SCALE GENOMIC DNA]</scope>
    <source>
        <strain evidence="1 2">A8036</strain>
    </source>
</reference>
<name>A0A5S4H5W3_9ACTN</name>
<dbReference type="RefSeq" id="WP_138636143.1">
    <property type="nucleotide sequence ID" value="NZ_VCKZ01000054.1"/>
</dbReference>
<sequence>MAAVQTSEEIQAILSRLEGEEITTLQVLGINSLKSLSPMPDALAGEKIESAHVSDRMFTVTTADHQAIFDLQRTGKLVWLPKAEPYVMTAGSSRPTVRLVLAGGQGLDLTEPAKTKRITVTLLTSTRA</sequence>
<dbReference type="AlphaFoldDB" id="A0A5S4H5W3"/>
<dbReference type="EMBL" id="VCKZ01000054">
    <property type="protein sequence ID" value="TMR40476.1"/>
    <property type="molecule type" value="Genomic_DNA"/>
</dbReference>
<accession>A0A5S4H5W3</accession>
<dbReference type="OrthoDB" id="5146516at2"/>
<proteinExistence type="predicted"/>
<dbReference type="Proteomes" id="UP000305238">
    <property type="component" value="Unassembled WGS sequence"/>
</dbReference>
<comment type="caution">
    <text evidence="1">The sequence shown here is derived from an EMBL/GenBank/DDBJ whole genome shotgun (WGS) entry which is preliminary data.</text>
</comment>